<proteinExistence type="predicted"/>
<gene>
    <name evidence="1" type="ORF">HAX54_037443</name>
</gene>
<dbReference type="Proteomes" id="UP000823775">
    <property type="component" value="Unassembled WGS sequence"/>
</dbReference>
<organism evidence="1 2">
    <name type="scientific">Datura stramonium</name>
    <name type="common">Jimsonweed</name>
    <name type="synonym">Common thornapple</name>
    <dbReference type="NCBI Taxonomy" id="4076"/>
    <lineage>
        <taxon>Eukaryota</taxon>
        <taxon>Viridiplantae</taxon>
        <taxon>Streptophyta</taxon>
        <taxon>Embryophyta</taxon>
        <taxon>Tracheophyta</taxon>
        <taxon>Spermatophyta</taxon>
        <taxon>Magnoliopsida</taxon>
        <taxon>eudicotyledons</taxon>
        <taxon>Gunneridae</taxon>
        <taxon>Pentapetalae</taxon>
        <taxon>asterids</taxon>
        <taxon>lamiids</taxon>
        <taxon>Solanales</taxon>
        <taxon>Solanaceae</taxon>
        <taxon>Solanoideae</taxon>
        <taxon>Datureae</taxon>
        <taxon>Datura</taxon>
    </lineage>
</organism>
<accession>A0ABS8VJN5</accession>
<protein>
    <submittedName>
        <fullName evidence="1">Uncharacterized protein</fullName>
    </submittedName>
</protein>
<name>A0ABS8VJN5_DATST</name>
<reference evidence="1 2" key="1">
    <citation type="journal article" date="2021" name="BMC Genomics">
        <title>Datura genome reveals duplications of psychoactive alkaloid biosynthetic genes and high mutation rate following tissue culture.</title>
        <authorList>
            <person name="Rajewski A."/>
            <person name="Carter-House D."/>
            <person name="Stajich J."/>
            <person name="Litt A."/>
        </authorList>
    </citation>
    <scope>NUCLEOTIDE SEQUENCE [LARGE SCALE GENOMIC DNA]</scope>
    <source>
        <strain evidence="1">AR-01</strain>
    </source>
</reference>
<sequence length="139" mass="15891">MEDNTGEFNLLHPLSRTQIPTSFAYWLRRLLEKINSLEPNGSFLLCDMLGEVEFSSIQSSYRLQYRFEGFEIGSDMNGFTTQSSTKLSYAVEDFSVEFLTGSSDLHIQTWLVIPSPCRQPALYSKGGFRSQPDHQTYGR</sequence>
<evidence type="ECO:0000313" key="1">
    <source>
        <dbReference type="EMBL" id="MCE0480514.1"/>
    </source>
</evidence>
<keyword evidence="2" id="KW-1185">Reference proteome</keyword>
<evidence type="ECO:0000313" key="2">
    <source>
        <dbReference type="Proteomes" id="UP000823775"/>
    </source>
</evidence>
<comment type="caution">
    <text evidence="1">The sequence shown here is derived from an EMBL/GenBank/DDBJ whole genome shotgun (WGS) entry which is preliminary data.</text>
</comment>
<dbReference type="EMBL" id="JACEIK010005014">
    <property type="protein sequence ID" value="MCE0480514.1"/>
    <property type="molecule type" value="Genomic_DNA"/>
</dbReference>